<dbReference type="EMBL" id="JH598405">
    <property type="status" value="NOT_ANNOTATED_CDS"/>
    <property type="molecule type" value="Genomic_DNA"/>
</dbReference>
<dbReference type="Proteomes" id="UP000011713">
    <property type="component" value="Unassembled WGS sequence"/>
</dbReference>
<proteinExistence type="predicted"/>
<dbReference type="AlphaFoldDB" id="M4BM56"/>
<dbReference type="STRING" id="559515.M4BM56"/>
<reference evidence="2" key="1">
    <citation type="journal article" date="2010" name="Science">
        <title>Signatures of adaptation to obligate biotrophy in the Hyaloperonospora arabidopsidis genome.</title>
        <authorList>
            <person name="Baxter L."/>
            <person name="Tripathy S."/>
            <person name="Ishaque N."/>
            <person name="Boot N."/>
            <person name="Cabral A."/>
            <person name="Kemen E."/>
            <person name="Thines M."/>
            <person name="Ah-Fong A."/>
            <person name="Anderson R."/>
            <person name="Badejoko W."/>
            <person name="Bittner-Eddy P."/>
            <person name="Boore J.L."/>
            <person name="Chibucos M.C."/>
            <person name="Coates M."/>
            <person name="Dehal P."/>
            <person name="Delehaunty K."/>
            <person name="Dong S."/>
            <person name="Downton P."/>
            <person name="Dumas B."/>
            <person name="Fabro G."/>
            <person name="Fronick C."/>
            <person name="Fuerstenberg S.I."/>
            <person name="Fulton L."/>
            <person name="Gaulin E."/>
            <person name="Govers F."/>
            <person name="Hughes L."/>
            <person name="Humphray S."/>
            <person name="Jiang R.H."/>
            <person name="Judelson H."/>
            <person name="Kamoun S."/>
            <person name="Kyung K."/>
            <person name="Meijer H."/>
            <person name="Minx P."/>
            <person name="Morris P."/>
            <person name="Nelson J."/>
            <person name="Phuntumart V."/>
            <person name="Qutob D."/>
            <person name="Rehmany A."/>
            <person name="Rougon-Cardoso A."/>
            <person name="Ryden P."/>
            <person name="Torto-Alalibo T."/>
            <person name="Studholme D."/>
            <person name="Wang Y."/>
            <person name="Win J."/>
            <person name="Wood J."/>
            <person name="Clifton S.W."/>
            <person name="Rogers J."/>
            <person name="Van den Ackerveken G."/>
            <person name="Jones J.D."/>
            <person name="McDowell J.M."/>
            <person name="Beynon J."/>
            <person name="Tyler B.M."/>
        </authorList>
    </citation>
    <scope>NUCLEOTIDE SEQUENCE [LARGE SCALE GENOMIC DNA]</scope>
    <source>
        <strain evidence="2">Emoy2</strain>
    </source>
</reference>
<sequence>MESLKPRRLYNQARMLSGLVMNNSMSLSCLKVLDFTQLEEKSILFLRVVVEEILKVRAKWRWNAGRSSVYYIQRRHSIFLRDVVTHRSIRGLVKQMLNVQLACVSSADNRADEKGKCGFYVI</sequence>
<evidence type="ECO:0000313" key="2">
    <source>
        <dbReference type="Proteomes" id="UP000011713"/>
    </source>
</evidence>
<reference evidence="1" key="2">
    <citation type="submission" date="2015-06" db="UniProtKB">
        <authorList>
            <consortium name="EnsemblProtists"/>
        </authorList>
    </citation>
    <scope>IDENTIFICATION</scope>
    <source>
        <strain evidence="1">Emoy2</strain>
    </source>
</reference>
<keyword evidence="2" id="KW-1185">Reference proteome</keyword>
<dbReference type="InParanoid" id="M4BM56"/>
<dbReference type="EnsemblProtists" id="HpaT807491">
    <property type="protein sequence ID" value="HpaP807491"/>
    <property type="gene ID" value="HpaG807491"/>
</dbReference>
<name>M4BM56_HYAAE</name>
<dbReference type="HOGENOM" id="CLU_2031160_0_0_1"/>
<dbReference type="PROSITE" id="PS51257">
    <property type="entry name" value="PROKAR_LIPOPROTEIN"/>
    <property type="match status" value="1"/>
</dbReference>
<organism evidence="1 2">
    <name type="scientific">Hyaloperonospora arabidopsidis (strain Emoy2)</name>
    <name type="common">Downy mildew agent</name>
    <name type="synonym">Peronospora arabidopsidis</name>
    <dbReference type="NCBI Taxonomy" id="559515"/>
    <lineage>
        <taxon>Eukaryota</taxon>
        <taxon>Sar</taxon>
        <taxon>Stramenopiles</taxon>
        <taxon>Oomycota</taxon>
        <taxon>Peronosporomycetes</taxon>
        <taxon>Peronosporales</taxon>
        <taxon>Peronosporaceae</taxon>
        <taxon>Hyaloperonospora</taxon>
    </lineage>
</organism>
<protein>
    <submittedName>
        <fullName evidence="1">Uncharacterized protein</fullName>
    </submittedName>
</protein>
<accession>M4BM56</accession>
<dbReference type="VEuPathDB" id="FungiDB:HpaG807491"/>
<evidence type="ECO:0000313" key="1">
    <source>
        <dbReference type="EnsemblProtists" id="HpaP807491"/>
    </source>
</evidence>